<name>A0A6H5GDG2_9HEMI</name>
<dbReference type="AlphaFoldDB" id="A0A6H5GDG2"/>
<accession>A0A6H5GDG2</accession>
<evidence type="ECO:0000313" key="3">
    <source>
        <dbReference type="Proteomes" id="UP000479000"/>
    </source>
</evidence>
<gene>
    <name evidence="1" type="ORF">NTEN_LOCUS6689</name>
    <name evidence="2" type="ORF">NTEN_LOCUS6694</name>
</gene>
<dbReference type="EMBL" id="CADCXU010010173">
    <property type="protein sequence ID" value="CAB0000902.1"/>
    <property type="molecule type" value="Genomic_DNA"/>
</dbReference>
<feature type="non-terminal residue" evidence="1">
    <location>
        <position position="63"/>
    </location>
</feature>
<proteinExistence type="predicted"/>
<keyword evidence="3" id="KW-1185">Reference proteome</keyword>
<dbReference type="Proteomes" id="UP000479000">
    <property type="component" value="Unassembled WGS sequence"/>
</dbReference>
<evidence type="ECO:0000313" key="1">
    <source>
        <dbReference type="EMBL" id="CAB0000902.1"/>
    </source>
</evidence>
<sequence>MPDHHDNYRAIHYSSENISAIILISGNIIGGNPPKKLFLGASHFLAINYCRYIGDALHLLDAG</sequence>
<protein>
    <submittedName>
        <fullName evidence="1">Uncharacterized protein</fullName>
    </submittedName>
</protein>
<evidence type="ECO:0000313" key="2">
    <source>
        <dbReference type="EMBL" id="CAB0000907.1"/>
    </source>
</evidence>
<reference evidence="1 3" key="1">
    <citation type="submission" date="2020-02" db="EMBL/GenBank/DDBJ databases">
        <authorList>
            <person name="Ferguson B K."/>
        </authorList>
    </citation>
    <scope>NUCLEOTIDE SEQUENCE [LARGE SCALE GENOMIC DNA]</scope>
</reference>
<organism evidence="1 3">
    <name type="scientific">Nesidiocoris tenuis</name>
    <dbReference type="NCBI Taxonomy" id="355587"/>
    <lineage>
        <taxon>Eukaryota</taxon>
        <taxon>Metazoa</taxon>
        <taxon>Ecdysozoa</taxon>
        <taxon>Arthropoda</taxon>
        <taxon>Hexapoda</taxon>
        <taxon>Insecta</taxon>
        <taxon>Pterygota</taxon>
        <taxon>Neoptera</taxon>
        <taxon>Paraneoptera</taxon>
        <taxon>Hemiptera</taxon>
        <taxon>Heteroptera</taxon>
        <taxon>Panheteroptera</taxon>
        <taxon>Cimicomorpha</taxon>
        <taxon>Miridae</taxon>
        <taxon>Dicyphina</taxon>
        <taxon>Nesidiocoris</taxon>
    </lineage>
</organism>
<dbReference type="EMBL" id="CADCXU010010174">
    <property type="protein sequence ID" value="CAB0000907.1"/>
    <property type="molecule type" value="Genomic_DNA"/>
</dbReference>